<organism evidence="7 8">
    <name type="scientific">Amnibacterium endophyticum</name>
    <dbReference type="NCBI Taxonomy" id="2109337"/>
    <lineage>
        <taxon>Bacteria</taxon>
        <taxon>Bacillati</taxon>
        <taxon>Actinomycetota</taxon>
        <taxon>Actinomycetes</taxon>
        <taxon>Micrococcales</taxon>
        <taxon>Microbacteriaceae</taxon>
        <taxon>Amnibacterium</taxon>
    </lineage>
</organism>
<dbReference type="PROSITE" id="PS50850">
    <property type="entry name" value="MFS"/>
    <property type="match status" value="1"/>
</dbReference>
<evidence type="ECO:0000259" key="6">
    <source>
        <dbReference type="PROSITE" id="PS50850"/>
    </source>
</evidence>
<dbReference type="PANTHER" id="PTHR23514">
    <property type="entry name" value="BYPASS OF STOP CODON PROTEIN 6"/>
    <property type="match status" value="1"/>
</dbReference>
<gene>
    <name evidence="7" type="ORF">ACFSBI_12140</name>
</gene>
<reference evidence="8" key="1">
    <citation type="journal article" date="2019" name="Int. J. Syst. Evol. Microbiol.">
        <title>The Global Catalogue of Microorganisms (GCM) 10K type strain sequencing project: providing services to taxonomists for standard genome sequencing and annotation.</title>
        <authorList>
            <consortium name="The Broad Institute Genomics Platform"/>
            <consortium name="The Broad Institute Genome Sequencing Center for Infectious Disease"/>
            <person name="Wu L."/>
            <person name="Ma J."/>
        </authorList>
    </citation>
    <scope>NUCLEOTIDE SEQUENCE [LARGE SCALE GENOMIC DNA]</scope>
    <source>
        <strain evidence="8">CGMCC 1.12471</strain>
    </source>
</reference>
<feature type="transmembrane region" description="Helical" evidence="5">
    <location>
        <begin position="95"/>
        <end position="114"/>
    </location>
</feature>
<evidence type="ECO:0000256" key="1">
    <source>
        <dbReference type="ARBA" id="ARBA00004651"/>
    </source>
</evidence>
<accession>A0ABW4LGK8</accession>
<dbReference type="SUPFAM" id="SSF103473">
    <property type="entry name" value="MFS general substrate transporter"/>
    <property type="match status" value="1"/>
</dbReference>
<evidence type="ECO:0000313" key="8">
    <source>
        <dbReference type="Proteomes" id="UP001597347"/>
    </source>
</evidence>
<dbReference type="PANTHER" id="PTHR23514:SF13">
    <property type="entry name" value="INNER MEMBRANE PROTEIN YBJJ"/>
    <property type="match status" value="1"/>
</dbReference>
<sequence>MNVHGAGRVQPQPQPQQSLVRVAPWRNAIMVLFALGGIALSTWGPRLPSIRDSLGVGDGVIGLALAGVTVGSITGLGLSAAWLARFGPVAAMRGAVVVIVAGIVLIGAGAGLAGSLPATVIGFIVVGFGVGAFDVMINVQGAAVEAAAGRTLMPLLHAAWSAGAVVGSAIAAGAAALRIDFQWQFLGEALLIAVAGLAATRFLHVPAKAEVAAAVEDVPPLPVRVGRAARRLLDPRLLLIGLVMFGAELGEGTANSWLSLSARDGHGQTETAAALFFTVFAVSETAARVAGGPLVDRIGRVRMIRITTALGVLGLVVFVLGAPTWLVLVGVVLWAFGVSMGFPLGMSAAADSGADAAARVSAVASIGYLANLAGPPVIGALSESVGLLNAFWLVAAFLAAAFLAAGALRPRPVVGP</sequence>
<evidence type="ECO:0000256" key="2">
    <source>
        <dbReference type="ARBA" id="ARBA00022692"/>
    </source>
</evidence>
<keyword evidence="8" id="KW-1185">Reference proteome</keyword>
<keyword evidence="2 5" id="KW-0812">Transmembrane</keyword>
<dbReference type="Proteomes" id="UP001597347">
    <property type="component" value="Unassembled WGS sequence"/>
</dbReference>
<proteinExistence type="predicted"/>
<evidence type="ECO:0000313" key="7">
    <source>
        <dbReference type="EMBL" id="MFD1722299.1"/>
    </source>
</evidence>
<feature type="transmembrane region" description="Helical" evidence="5">
    <location>
        <begin position="390"/>
        <end position="408"/>
    </location>
</feature>
<feature type="transmembrane region" description="Helical" evidence="5">
    <location>
        <begin position="326"/>
        <end position="344"/>
    </location>
</feature>
<comment type="subcellular location">
    <subcellularLocation>
        <location evidence="1">Cell membrane</location>
        <topology evidence="1">Multi-pass membrane protein</topology>
    </subcellularLocation>
</comment>
<feature type="transmembrane region" description="Helical" evidence="5">
    <location>
        <begin position="237"/>
        <end position="260"/>
    </location>
</feature>
<feature type="domain" description="Major facilitator superfamily (MFS) profile" evidence="6">
    <location>
        <begin position="20"/>
        <end position="413"/>
    </location>
</feature>
<name>A0ABW4LGK8_9MICO</name>
<dbReference type="Gene3D" id="1.20.1250.20">
    <property type="entry name" value="MFS general substrate transporter like domains"/>
    <property type="match status" value="2"/>
</dbReference>
<evidence type="ECO:0000256" key="3">
    <source>
        <dbReference type="ARBA" id="ARBA00022989"/>
    </source>
</evidence>
<feature type="transmembrane region" description="Helical" evidence="5">
    <location>
        <begin position="120"/>
        <end position="143"/>
    </location>
</feature>
<dbReference type="InterPro" id="IPR036259">
    <property type="entry name" value="MFS_trans_sf"/>
</dbReference>
<feature type="transmembrane region" description="Helical" evidence="5">
    <location>
        <begin position="63"/>
        <end position="83"/>
    </location>
</feature>
<comment type="caution">
    <text evidence="7">The sequence shown here is derived from an EMBL/GenBank/DDBJ whole genome shotgun (WGS) entry which is preliminary data.</text>
</comment>
<protein>
    <submittedName>
        <fullName evidence="7">MFS transporter</fullName>
    </submittedName>
</protein>
<feature type="transmembrane region" description="Helical" evidence="5">
    <location>
        <begin position="183"/>
        <end position="203"/>
    </location>
</feature>
<dbReference type="InterPro" id="IPR051788">
    <property type="entry name" value="MFS_Transporter"/>
</dbReference>
<dbReference type="RefSeq" id="WP_377935280.1">
    <property type="nucleotide sequence ID" value="NZ_JBHUEA010000019.1"/>
</dbReference>
<feature type="transmembrane region" description="Helical" evidence="5">
    <location>
        <begin position="25"/>
        <end position="43"/>
    </location>
</feature>
<dbReference type="InterPro" id="IPR011701">
    <property type="entry name" value="MFS"/>
</dbReference>
<evidence type="ECO:0000256" key="4">
    <source>
        <dbReference type="ARBA" id="ARBA00023136"/>
    </source>
</evidence>
<dbReference type="EMBL" id="JBHUEA010000019">
    <property type="protein sequence ID" value="MFD1722299.1"/>
    <property type="molecule type" value="Genomic_DNA"/>
</dbReference>
<keyword evidence="4 5" id="KW-0472">Membrane</keyword>
<feature type="transmembrane region" description="Helical" evidence="5">
    <location>
        <begin position="155"/>
        <end position="177"/>
    </location>
</feature>
<keyword evidence="3 5" id="KW-1133">Transmembrane helix</keyword>
<feature type="transmembrane region" description="Helical" evidence="5">
    <location>
        <begin position="272"/>
        <end position="291"/>
    </location>
</feature>
<feature type="transmembrane region" description="Helical" evidence="5">
    <location>
        <begin position="356"/>
        <end position="378"/>
    </location>
</feature>
<dbReference type="InterPro" id="IPR020846">
    <property type="entry name" value="MFS_dom"/>
</dbReference>
<dbReference type="Pfam" id="PF07690">
    <property type="entry name" value="MFS_1"/>
    <property type="match status" value="1"/>
</dbReference>
<evidence type="ECO:0000256" key="5">
    <source>
        <dbReference type="SAM" id="Phobius"/>
    </source>
</evidence>